<sequence length="87" mass="10489">MEYFKQLVGSTFDEGQFPFVPEGQAVDMGQDVDGRPLFDPRILDSAEFFRNPYPYYRILRDHYPVFHDTLHNCYWVTRYDDISECYF</sequence>
<name>A0A382N420_9ZZZZ</name>
<dbReference type="AlphaFoldDB" id="A0A382N420"/>
<protein>
    <recommendedName>
        <fullName evidence="2">Cytochrome P450</fullName>
    </recommendedName>
</protein>
<dbReference type="EMBL" id="UINC01097812">
    <property type="protein sequence ID" value="SVC55836.1"/>
    <property type="molecule type" value="Genomic_DNA"/>
</dbReference>
<gene>
    <name evidence="1" type="ORF">METZ01_LOCUS308690</name>
</gene>
<proteinExistence type="predicted"/>
<reference evidence="1" key="1">
    <citation type="submission" date="2018-05" db="EMBL/GenBank/DDBJ databases">
        <authorList>
            <person name="Lanie J.A."/>
            <person name="Ng W.-L."/>
            <person name="Kazmierczak K.M."/>
            <person name="Andrzejewski T.M."/>
            <person name="Davidsen T.M."/>
            <person name="Wayne K.J."/>
            <person name="Tettelin H."/>
            <person name="Glass J.I."/>
            <person name="Rusch D."/>
            <person name="Podicherti R."/>
            <person name="Tsui H.-C.T."/>
            <person name="Winkler M.E."/>
        </authorList>
    </citation>
    <scope>NUCLEOTIDE SEQUENCE</scope>
</reference>
<accession>A0A382N420</accession>
<dbReference type="Gene3D" id="3.30.43.20">
    <property type="match status" value="1"/>
</dbReference>
<evidence type="ECO:0000313" key="1">
    <source>
        <dbReference type="EMBL" id="SVC55836.1"/>
    </source>
</evidence>
<organism evidence="1">
    <name type="scientific">marine metagenome</name>
    <dbReference type="NCBI Taxonomy" id="408172"/>
    <lineage>
        <taxon>unclassified sequences</taxon>
        <taxon>metagenomes</taxon>
        <taxon>ecological metagenomes</taxon>
    </lineage>
</organism>
<evidence type="ECO:0008006" key="2">
    <source>
        <dbReference type="Google" id="ProtNLM"/>
    </source>
</evidence>
<feature type="non-terminal residue" evidence="1">
    <location>
        <position position="87"/>
    </location>
</feature>